<dbReference type="PANTHER" id="PTHR47163">
    <property type="entry name" value="DDE_TNP_IS1595 DOMAIN-CONTAINING PROTEIN"/>
    <property type="match status" value="1"/>
</dbReference>
<keyword evidence="2" id="KW-1185">Reference proteome</keyword>
<dbReference type="PANTHER" id="PTHR47163:SF3">
    <property type="entry name" value="PROTEIN CBG18017"/>
    <property type="match status" value="1"/>
</dbReference>
<dbReference type="AlphaFoldDB" id="G0P028"/>
<dbReference type="HOGENOM" id="CLU_2456762_0_0_1"/>
<dbReference type="InParanoid" id="G0P028"/>
<dbReference type="EMBL" id="GL379995">
    <property type="protein sequence ID" value="EGT41404.1"/>
    <property type="molecule type" value="Genomic_DNA"/>
</dbReference>
<evidence type="ECO:0000313" key="1">
    <source>
        <dbReference type="EMBL" id="EGT41404.1"/>
    </source>
</evidence>
<dbReference type="Proteomes" id="UP000008068">
    <property type="component" value="Unassembled WGS sequence"/>
</dbReference>
<gene>
    <name evidence="1" type="ORF">CAEBREN_05094</name>
</gene>
<proteinExistence type="predicted"/>
<name>G0P028_CAEBE</name>
<accession>G0P028</accession>
<sequence>MVQDVDNKDMILTEPDKNVEIDETLMYKAKYNRGHMLTRPQIWVFGMIERGSPKVMMFKARCSHYAPIDTSVRGPRERYEQRLLGGANQ</sequence>
<evidence type="ECO:0000313" key="2">
    <source>
        <dbReference type="Proteomes" id="UP000008068"/>
    </source>
</evidence>
<protein>
    <submittedName>
        <fullName evidence="1">Uncharacterized protein</fullName>
    </submittedName>
</protein>
<organism evidence="2">
    <name type="scientific">Caenorhabditis brenneri</name>
    <name type="common">Nematode worm</name>
    <dbReference type="NCBI Taxonomy" id="135651"/>
    <lineage>
        <taxon>Eukaryota</taxon>
        <taxon>Metazoa</taxon>
        <taxon>Ecdysozoa</taxon>
        <taxon>Nematoda</taxon>
        <taxon>Chromadorea</taxon>
        <taxon>Rhabditida</taxon>
        <taxon>Rhabditina</taxon>
        <taxon>Rhabditomorpha</taxon>
        <taxon>Rhabditoidea</taxon>
        <taxon>Rhabditidae</taxon>
        <taxon>Peloderinae</taxon>
        <taxon>Caenorhabditis</taxon>
    </lineage>
</organism>
<dbReference type="InterPro" id="IPR053164">
    <property type="entry name" value="IS1016-like_transposase"/>
</dbReference>
<dbReference type="OrthoDB" id="5809873at2759"/>
<reference evidence="2" key="1">
    <citation type="submission" date="2011-07" db="EMBL/GenBank/DDBJ databases">
        <authorList>
            <consortium name="Caenorhabditis brenneri Sequencing and Analysis Consortium"/>
            <person name="Wilson R.K."/>
        </authorList>
    </citation>
    <scope>NUCLEOTIDE SEQUENCE [LARGE SCALE GENOMIC DNA]</scope>
    <source>
        <strain evidence="2">PB2801</strain>
    </source>
</reference>